<proteinExistence type="predicted"/>
<dbReference type="Proteomes" id="UP001325023">
    <property type="component" value="Chromosome"/>
</dbReference>
<keyword evidence="2" id="KW-1185">Reference proteome</keyword>
<reference evidence="1" key="1">
    <citation type="submission" date="2023-12" db="EMBL/GenBank/DDBJ databases">
        <title>Genome sequencing and assembly of bacterial species from a model synthetic community.</title>
        <authorList>
            <person name="Hogle S.L."/>
        </authorList>
    </citation>
    <scope>NUCLEOTIDE SEQUENCE</scope>
    <source>
        <strain evidence="1">SBW25</strain>
    </source>
</reference>
<dbReference type="EMBL" id="CP140009">
    <property type="protein sequence ID" value="WQD69761.1"/>
    <property type="molecule type" value="Genomic_DNA"/>
</dbReference>
<name>A0ACD4XL33_PSEFL</name>
<protein>
    <submittedName>
        <fullName evidence="1">Uncharacterized protein</fullName>
    </submittedName>
</protein>
<accession>A0ACD4XL33</accession>
<sequence length="203" mass="21432">MLVTPAVANMLNRLIAENYGFQNDLAGVTSGTVTELLASKFGMSPERAAALVVAVRLGVAAFNAAKGGGGAKGIGGTTVDRSGPTVAPPSKPSFPASQADGDFGYLNQPGPSKPPAFFDAQASAKSFINNGRIYAADLQKLVPPGKPDLFKPSATFTDGSKFLYTLNGQRVEIKWHASGCERCHESCRVELRSWMGRANKNRK</sequence>
<evidence type="ECO:0000313" key="2">
    <source>
        <dbReference type="Proteomes" id="UP001325023"/>
    </source>
</evidence>
<evidence type="ECO:0000313" key="1">
    <source>
        <dbReference type="EMBL" id="WQD69761.1"/>
    </source>
</evidence>
<organism evidence="1 2">
    <name type="scientific">Pseudomonas fluorescens</name>
    <dbReference type="NCBI Taxonomy" id="294"/>
    <lineage>
        <taxon>Bacteria</taxon>
        <taxon>Pseudomonadati</taxon>
        <taxon>Pseudomonadota</taxon>
        <taxon>Gammaproteobacteria</taxon>
        <taxon>Pseudomonadales</taxon>
        <taxon>Pseudomonadaceae</taxon>
        <taxon>Pseudomonas</taxon>
    </lineage>
</organism>
<gene>
    <name evidence="1" type="ORF">U0037_16990</name>
</gene>